<comment type="subcellular location">
    <subcellularLocation>
        <location evidence="1">Membrane</location>
    </subcellularLocation>
</comment>
<keyword evidence="7" id="KW-0131">Cell cycle</keyword>
<evidence type="ECO:0000256" key="7">
    <source>
        <dbReference type="ARBA" id="ARBA00023306"/>
    </source>
</evidence>
<dbReference type="InterPro" id="IPR013685">
    <property type="entry name" value="POTRA_FtsQ_type"/>
</dbReference>
<dbReference type="Proteomes" id="UP000740557">
    <property type="component" value="Unassembled WGS sequence"/>
</dbReference>
<feature type="transmembrane region" description="Helical" evidence="8">
    <location>
        <begin position="12"/>
        <end position="36"/>
    </location>
</feature>
<name>A0A955J1H5_UNCKA</name>
<evidence type="ECO:0000256" key="3">
    <source>
        <dbReference type="ARBA" id="ARBA00022618"/>
    </source>
</evidence>
<reference evidence="10" key="2">
    <citation type="journal article" date="2021" name="Microbiome">
        <title>Successional dynamics and alternative stable states in a saline activated sludge microbial community over 9 years.</title>
        <authorList>
            <person name="Wang Y."/>
            <person name="Ye J."/>
            <person name="Ju F."/>
            <person name="Liu L."/>
            <person name="Boyd J.A."/>
            <person name="Deng Y."/>
            <person name="Parks D.H."/>
            <person name="Jiang X."/>
            <person name="Yin X."/>
            <person name="Woodcroft B.J."/>
            <person name="Tyson G.W."/>
            <person name="Hugenholtz P."/>
            <person name="Polz M.F."/>
            <person name="Zhang T."/>
        </authorList>
    </citation>
    <scope>NUCLEOTIDE SEQUENCE</scope>
    <source>
        <strain evidence="10">HKST-UBA79</strain>
    </source>
</reference>
<organism evidence="10 11">
    <name type="scientific">candidate division WWE3 bacterium</name>
    <dbReference type="NCBI Taxonomy" id="2053526"/>
    <lineage>
        <taxon>Bacteria</taxon>
        <taxon>Katanobacteria</taxon>
    </lineage>
</organism>
<dbReference type="GO" id="GO:0005886">
    <property type="term" value="C:plasma membrane"/>
    <property type="evidence" value="ECO:0007669"/>
    <property type="project" value="TreeGrafter"/>
</dbReference>
<comment type="caution">
    <text evidence="10">The sequence shown here is derived from an EMBL/GenBank/DDBJ whole genome shotgun (WGS) entry which is preliminary data.</text>
</comment>
<dbReference type="InterPro" id="IPR034746">
    <property type="entry name" value="POTRA"/>
</dbReference>
<keyword evidence="4 8" id="KW-0812">Transmembrane</keyword>
<keyword evidence="3" id="KW-0132">Cell division</keyword>
<feature type="domain" description="POTRA" evidence="9">
    <location>
        <begin position="41"/>
        <end position="112"/>
    </location>
</feature>
<accession>A0A955J1H5</accession>
<evidence type="ECO:0000313" key="10">
    <source>
        <dbReference type="EMBL" id="MCA9308074.1"/>
    </source>
</evidence>
<evidence type="ECO:0000259" key="9">
    <source>
        <dbReference type="PROSITE" id="PS51779"/>
    </source>
</evidence>
<dbReference type="EMBL" id="JAGQNX010000030">
    <property type="protein sequence ID" value="MCA9308074.1"/>
    <property type="molecule type" value="Genomic_DNA"/>
</dbReference>
<dbReference type="Pfam" id="PF08478">
    <property type="entry name" value="POTRA_1"/>
    <property type="match status" value="1"/>
</dbReference>
<evidence type="ECO:0000313" key="11">
    <source>
        <dbReference type="Proteomes" id="UP000740557"/>
    </source>
</evidence>
<keyword evidence="5 8" id="KW-1133">Transmembrane helix</keyword>
<evidence type="ECO:0000256" key="5">
    <source>
        <dbReference type="ARBA" id="ARBA00022989"/>
    </source>
</evidence>
<evidence type="ECO:0000256" key="6">
    <source>
        <dbReference type="ARBA" id="ARBA00023136"/>
    </source>
</evidence>
<dbReference type="PROSITE" id="PS51779">
    <property type="entry name" value="POTRA"/>
    <property type="match status" value="1"/>
</dbReference>
<dbReference type="GO" id="GO:0051301">
    <property type="term" value="P:cell division"/>
    <property type="evidence" value="ECO:0007669"/>
    <property type="project" value="UniProtKB-KW"/>
</dbReference>
<evidence type="ECO:0000256" key="4">
    <source>
        <dbReference type="ARBA" id="ARBA00022692"/>
    </source>
</evidence>
<evidence type="ECO:0000256" key="1">
    <source>
        <dbReference type="ARBA" id="ARBA00004370"/>
    </source>
</evidence>
<dbReference type="Gene3D" id="3.40.50.11690">
    <property type="entry name" value="Cell division protein FtsQ/DivIB"/>
    <property type="match status" value="1"/>
</dbReference>
<evidence type="ECO:0000256" key="2">
    <source>
        <dbReference type="ARBA" id="ARBA00022475"/>
    </source>
</evidence>
<dbReference type="AlphaFoldDB" id="A0A955J1H5"/>
<dbReference type="PANTHER" id="PTHR37820:SF1">
    <property type="entry name" value="CELL DIVISION PROTEIN FTSQ"/>
    <property type="match status" value="1"/>
</dbReference>
<evidence type="ECO:0000256" key="8">
    <source>
        <dbReference type="SAM" id="Phobius"/>
    </source>
</evidence>
<keyword evidence="2" id="KW-1003">Cell membrane</keyword>
<reference evidence="10" key="1">
    <citation type="submission" date="2020-04" db="EMBL/GenBank/DDBJ databases">
        <authorList>
            <person name="Zhang T."/>
        </authorList>
    </citation>
    <scope>NUCLEOTIDE SEQUENCE</scope>
    <source>
        <strain evidence="10">HKST-UBA79</strain>
    </source>
</reference>
<proteinExistence type="predicted"/>
<dbReference type="InterPro" id="IPR050487">
    <property type="entry name" value="FtsQ_DivIB"/>
</dbReference>
<protein>
    <submittedName>
        <fullName evidence="10">FtsQ-type POTRA domain-containing protein</fullName>
    </submittedName>
</protein>
<sequence>MKHSNSQKKSNTLSLRFTLLILFLACIFCTAFYVLFYSPVFFVKTINVFGTGQYSNKEDIRTIALGATNNIKSFELSKENLKILILKNFKGIKDARVTIEYPHTLNIVIEERKPKFLLSTSDTNYVVDTSGLIFGEVQQKDFELPRIIYNDKVGIGILLEPNTLNTYLELIAQSKDFDIQINDIKLYENYITANLNTGEEIFMSSTQPIAESLAKLKQVYTELKDSKNDTRTIDLRYDKVVVTYR</sequence>
<dbReference type="InterPro" id="IPR045335">
    <property type="entry name" value="FtsQ_C_sf"/>
</dbReference>
<dbReference type="Gene3D" id="3.10.20.310">
    <property type="entry name" value="membrane protein fhac"/>
    <property type="match status" value="1"/>
</dbReference>
<dbReference type="PANTHER" id="PTHR37820">
    <property type="entry name" value="CELL DIVISION PROTEIN DIVIB"/>
    <property type="match status" value="1"/>
</dbReference>
<gene>
    <name evidence="10" type="ORF">KC980_01045</name>
</gene>
<keyword evidence="6 8" id="KW-0472">Membrane</keyword>